<protein>
    <submittedName>
        <fullName evidence="4">Acyl-CoA esterase</fullName>
    </submittedName>
</protein>
<dbReference type="AlphaFoldDB" id="A0A5C6EZM2"/>
<dbReference type="InterPro" id="IPR000073">
    <property type="entry name" value="AB_hydrolase_1"/>
</dbReference>
<evidence type="ECO:0000259" key="3">
    <source>
        <dbReference type="Pfam" id="PF12697"/>
    </source>
</evidence>
<proteinExistence type="predicted"/>
<dbReference type="SUPFAM" id="SSF53474">
    <property type="entry name" value="alpha/beta-Hydrolases"/>
    <property type="match status" value="1"/>
</dbReference>
<feature type="domain" description="3-keto-alpha-glucoside-1,2-lyase/3-keto-2-hydroxy-glucal hydratase" evidence="2">
    <location>
        <begin position="43"/>
        <end position="223"/>
    </location>
</feature>
<dbReference type="InterPro" id="IPR010496">
    <property type="entry name" value="AL/BT2_dom"/>
</dbReference>
<keyword evidence="5" id="KW-1185">Reference proteome</keyword>
<keyword evidence="1" id="KW-0732">Signal</keyword>
<dbReference type="EMBL" id="SJPW01000004">
    <property type="protein sequence ID" value="TWU54568.1"/>
    <property type="molecule type" value="Genomic_DNA"/>
</dbReference>
<name>A0A5C6EZM2_9BACT</name>
<evidence type="ECO:0000259" key="2">
    <source>
        <dbReference type="Pfam" id="PF06439"/>
    </source>
</evidence>
<gene>
    <name evidence="4" type="ORF">Poly51_32870</name>
</gene>
<dbReference type="InterPro" id="IPR052897">
    <property type="entry name" value="Sec-Metab_Biosynth_Hydrolase"/>
</dbReference>
<comment type="caution">
    <text evidence="4">The sequence shown here is derived from an EMBL/GenBank/DDBJ whole genome shotgun (WGS) entry which is preliminary data.</text>
</comment>
<sequence length="478" mass="53706" precursor="true">MFLFSMSRNFGFLVLALTVAVATADDGPSDWSHQVELPTGETAIELFNGHDLTGWKGLKKYFSVVDQSIRAANDEPVSHGTYLFSDQAFREFRLLLEVKQNRSKGYSIMHSAVAALGERFTDPGSEFAFKGPLLMFCHDWGIWGAYTRGRIFPSDQKGPMMEVPWEKDGEWNQIEILVVGNRIRMVANGTVVIDHTETKDELKKCPIALQLHNNKEPQEFHFRGLVAVENPADELLTVKKDDIGVSTVVPSNVVIVHGAWGGAHHWKAVADSLSHDRAMDVRRITLTGLGERSHLASRDVDLPTHIQDVVNAIEFDDLSNVVMIGHSYGGVVVSGVVDAIPERISRVIYMDAHLLDDGESYLTHHTELKEKLVDRADQDGEGWQLPVDWANPMRDTPHPLATLLQPIHLQNPDGAKVQSSYWLFTDGGKPEADERHFYYQRAQQRGWPVKTFSWDHNPHRSRPDDVVAELAKLLKDPT</sequence>
<dbReference type="InterPro" id="IPR029058">
    <property type="entry name" value="AB_hydrolase_fold"/>
</dbReference>
<evidence type="ECO:0000313" key="4">
    <source>
        <dbReference type="EMBL" id="TWU54568.1"/>
    </source>
</evidence>
<dbReference type="Gene3D" id="2.60.120.560">
    <property type="entry name" value="Exo-inulinase, domain 1"/>
    <property type="match status" value="1"/>
</dbReference>
<dbReference type="Pfam" id="PF12697">
    <property type="entry name" value="Abhydrolase_6"/>
    <property type="match status" value="1"/>
</dbReference>
<reference evidence="4 5" key="1">
    <citation type="submission" date="2019-02" db="EMBL/GenBank/DDBJ databases">
        <title>Deep-cultivation of Planctomycetes and their phenomic and genomic characterization uncovers novel biology.</title>
        <authorList>
            <person name="Wiegand S."/>
            <person name="Jogler M."/>
            <person name="Boedeker C."/>
            <person name="Pinto D."/>
            <person name="Vollmers J."/>
            <person name="Rivas-Marin E."/>
            <person name="Kohn T."/>
            <person name="Peeters S.H."/>
            <person name="Heuer A."/>
            <person name="Rast P."/>
            <person name="Oberbeckmann S."/>
            <person name="Bunk B."/>
            <person name="Jeske O."/>
            <person name="Meyerdierks A."/>
            <person name="Storesund J.E."/>
            <person name="Kallscheuer N."/>
            <person name="Luecker S."/>
            <person name="Lage O.M."/>
            <person name="Pohl T."/>
            <person name="Merkel B.J."/>
            <person name="Hornburger P."/>
            <person name="Mueller R.-W."/>
            <person name="Bruemmer F."/>
            <person name="Labrenz M."/>
            <person name="Spormann A.M."/>
            <person name="Op Den Camp H."/>
            <person name="Overmann J."/>
            <person name="Amann R."/>
            <person name="Jetten M.S.M."/>
            <person name="Mascher T."/>
            <person name="Medema M.H."/>
            <person name="Devos D.P."/>
            <person name="Kaster A.-K."/>
            <person name="Ovreas L."/>
            <person name="Rohde M."/>
            <person name="Galperin M.Y."/>
            <person name="Jogler C."/>
        </authorList>
    </citation>
    <scope>NUCLEOTIDE SEQUENCE [LARGE SCALE GENOMIC DNA]</scope>
    <source>
        <strain evidence="4 5">Poly51</strain>
    </source>
</reference>
<feature type="signal peptide" evidence="1">
    <location>
        <begin position="1"/>
        <end position="24"/>
    </location>
</feature>
<dbReference type="PANTHER" id="PTHR37017:SF11">
    <property type="entry name" value="ESTERASE_LIPASE_THIOESTERASE DOMAIN-CONTAINING PROTEIN"/>
    <property type="match status" value="1"/>
</dbReference>
<feature type="chain" id="PRO_5022665822" evidence="1">
    <location>
        <begin position="25"/>
        <end position="478"/>
    </location>
</feature>
<evidence type="ECO:0000313" key="5">
    <source>
        <dbReference type="Proteomes" id="UP000318288"/>
    </source>
</evidence>
<dbReference type="Pfam" id="PF06439">
    <property type="entry name" value="3keto-disac_hyd"/>
    <property type="match status" value="1"/>
</dbReference>
<accession>A0A5C6EZM2</accession>
<dbReference type="PANTHER" id="PTHR37017">
    <property type="entry name" value="AB HYDROLASE-1 DOMAIN-CONTAINING PROTEIN-RELATED"/>
    <property type="match status" value="1"/>
</dbReference>
<organism evidence="4 5">
    <name type="scientific">Rubripirellula tenax</name>
    <dbReference type="NCBI Taxonomy" id="2528015"/>
    <lineage>
        <taxon>Bacteria</taxon>
        <taxon>Pseudomonadati</taxon>
        <taxon>Planctomycetota</taxon>
        <taxon>Planctomycetia</taxon>
        <taxon>Pirellulales</taxon>
        <taxon>Pirellulaceae</taxon>
        <taxon>Rubripirellula</taxon>
    </lineage>
</organism>
<feature type="domain" description="AB hydrolase-1" evidence="3">
    <location>
        <begin position="253"/>
        <end position="468"/>
    </location>
</feature>
<dbReference type="Proteomes" id="UP000318288">
    <property type="component" value="Unassembled WGS sequence"/>
</dbReference>
<dbReference type="GO" id="GO:0016787">
    <property type="term" value="F:hydrolase activity"/>
    <property type="evidence" value="ECO:0007669"/>
    <property type="project" value="InterPro"/>
</dbReference>
<dbReference type="Gene3D" id="3.40.50.1820">
    <property type="entry name" value="alpha/beta hydrolase"/>
    <property type="match status" value="1"/>
</dbReference>
<evidence type="ECO:0000256" key="1">
    <source>
        <dbReference type="SAM" id="SignalP"/>
    </source>
</evidence>